<dbReference type="FunFam" id="3.50.50.60:FF:000185">
    <property type="entry name" value="Kynurenine 3-monooxygenase"/>
    <property type="match status" value="1"/>
</dbReference>
<dbReference type="GO" id="GO:0070189">
    <property type="term" value="P:kynurenine metabolic process"/>
    <property type="evidence" value="ECO:0007669"/>
    <property type="project" value="TreeGrafter"/>
</dbReference>
<comment type="caution">
    <text evidence="10">The sequence shown here is derived from an EMBL/GenBank/DDBJ whole genome shotgun (WGS) entry which is preliminary data.</text>
</comment>
<evidence type="ECO:0000256" key="4">
    <source>
        <dbReference type="ARBA" id="ARBA00022827"/>
    </source>
</evidence>
<dbReference type="PANTHER" id="PTHR46028">
    <property type="entry name" value="KYNURENINE 3-MONOOXYGENASE"/>
    <property type="match status" value="1"/>
</dbReference>
<keyword evidence="4" id="KW-0274">FAD</keyword>
<comment type="catalytic activity">
    <reaction evidence="8">
        <text>L-kynurenine + NADPH + O2 + H(+) = 3-hydroxy-L-kynurenine + NADP(+) + H2O</text>
        <dbReference type="Rhea" id="RHEA:20545"/>
        <dbReference type="ChEBI" id="CHEBI:15377"/>
        <dbReference type="ChEBI" id="CHEBI:15378"/>
        <dbReference type="ChEBI" id="CHEBI:15379"/>
        <dbReference type="ChEBI" id="CHEBI:57783"/>
        <dbReference type="ChEBI" id="CHEBI:57959"/>
        <dbReference type="ChEBI" id="CHEBI:58125"/>
        <dbReference type="ChEBI" id="CHEBI:58349"/>
        <dbReference type="EC" id="1.14.13.9"/>
    </reaction>
</comment>
<dbReference type="InterPro" id="IPR036188">
    <property type="entry name" value="FAD/NAD-bd_sf"/>
</dbReference>
<dbReference type="RefSeq" id="WP_127111543.1">
    <property type="nucleotide sequence ID" value="NZ_RZGR01000044.1"/>
</dbReference>
<evidence type="ECO:0000256" key="8">
    <source>
        <dbReference type="ARBA" id="ARBA00047818"/>
    </source>
</evidence>
<keyword evidence="3" id="KW-0662">Pyridine nucleotide biosynthesis</keyword>
<comment type="cofactor">
    <cofactor evidence="1">
        <name>FAD</name>
        <dbReference type="ChEBI" id="CHEBI:57692"/>
    </cofactor>
</comment>
<evidence type="ECO:0000256" key="3">
    <source>
        <dbReference type="ARBA" id="ARBA00022642"/>
    </source>
</evidence>
<keyword evidence="5" id="KW-0521">NADP</keyword>
<feature type="domain" description="FAD-binding" evidence="9">
    <location>
        <begin position="285"/>
        <end position="318"/>
    </location>
</feature>
<keyword evidence="11" id="KW-1185">Reference proteome</keyword>
<dbReference type="AlphaFoldDB" id="A0A433JGM7"/>
<name>A0A433JGM7_9GAMM</name>
<dbReference type="Gene3D" id="3.50.50.60">
    <property type="entry name" value="FAD/NAD(P)-binding domain"/>
    <property type="match status" value="1"/>
</dbReference>
<dbReference type="GO" id="GO:0071949">
    <property type="term" value="F:FAD binding"/>
    <property type="evidence" value="ECO:0007669"/>
    <property type="project" value="InterPro"/>
</dbReference>
<dbReference type="EMBL" id="RZGR01000044">
    <property type="protein sequence ID" value="RUQ80998.1"/>
    <property type="molecule type" value="Genomic_DNA"/>
</dbReference>
<feature type="domain" description="FAD-binding" evidence="9">
    <location>
        <begin position="5"/>
        <end position="172"/>
    </location>
</feature>
<dbReference type="InterPro" id="IPR002938">
    <property type="entry name" value="FAD-bd"/>
</dbReference>
<protein>
    <submittedName>
        <fullName evidence="10">FAD-dependent monooxygenase</fullName>
    </submittedName>
</protein>
<evidence type="ECO:0000256" key="7">
    <source>
        <dbReference type="ARBA" id="ARBA00023033"/>
    </source>
</evidence>
<reference evidence="10 11" key="1">
    <citation type="submission" date="2018-12" db="EMBL/GenBank/DDBJ databases">
        <title>Legionella sp,whole genome shotgun sequence.</title>
        <authorList>
            <person name="Wu H."/>
        </authorList>
    </citation>
    <scope>NUCLEOTIDE SEQUENCE [LARGE SCALE GENOMIC DNA]</scope>
    <source>
        <strain evidence="11">km714</strain>
    </source>
</reference>
<dbReference type="SUPFAM" id="SSF51905">
    <property type="entry name" value="FAD/NAD(P)-binding domain"/>
    <property type="match status" value="1"/>
</dbReference>
<keyword evidence="7 10" id="KW-0503">Monooxygenase</keyword>
<proteinExistence type="predicted"/>
<dbReference type="GO" id="GO:0004502">
    <property type="term" value="F:kynurenine 3-monooxygenase activity"/>
    <property type="evidence" value="ECO:0007669"/>
    <property type="project" value="UniProtKB-EC"/>
</dbReference>
<evidence type="ECO:0000256" key="6">
    <source>
        <dbReference type="ARBA" id="ARBA00023002"/>
    </source>
</evidence>
<dbReference type="PRINTS" id="PR00420">
    <property type="entry name" value="RNGMNOXGNASE"/>
</dbReference>
<evidence type="ECO:0000256" key="2">
    <source>
        <dbReference type="ARBA" id="ARBA00022630"/>
    </source>
</evidence>
<keyword evidence="6" id="KW-0560">Oxidoreductase</keyword>
<accession>A0A433JGM7</accession>
<evidence type="ECO:0000256" key="5">
    <source>
        <dbReference type="ARBA" id="ARBA00022857"/>
    </source>
</evidence>
<gene>
    <name evidence="10" type="ORF">EKM59_10955</name>
</gene>
<evidence type="ECO:0000256" key="1">
    <source>
        <dbReference type="ARBA" id="ARBA00001974"/>
    </source>
</evidence>
<dbReference type="PANTHER" id="PTHR46028:SF2">
    <property type="entry name" value="KYNURENINE 3-MONOOXYGENASE"/>
    <property type="match status" value="1"/>
</dbReference>
<organism evidence="10 11">
    <name type="scientific">Legionella septentrionalis</name>
    <dbReference type="NCBI Taxonomy" id="2498109"/>
    <lineage>
        <taxon>Bacteria</taxon>
        <taxon>Pseudomonadati</taxon>
        <taxon>Pseudomonadota</taxon>
        <taxon>Gammaproteobacteria</taxon>
        <taxon>Legionellales</taxon>
        <taxon>Legionellaceae</taxon>
        <taxon>Legionella</taxon>
    </lineage>
</organism>
<evidence type="ECO:0000313" key="11">
    <source>
        <dbReference type="Proteomes" id="UP000288012"/>
    </source>
</evidence>
<sequence length="451" mass="51843">MKSLTIVGAGLAGTLLALYMAKRGYEVEVYEARNDIRTMPDDGGRSINLALSCRGITSLAVMELMDEVKKIMVPMRARAIHELNNKIIYQPFGRSENEYINAILRSELNSLLLNKTDTYPNIKLHFNMKLSDLFLHEKTLFFQDASGNAHKVAYQHLIGADGAASIVREALKKAGVIDSRREFLKHGYKELSISRTHGVHMAREHLHLWPRDSFMLLGNPNCDDSITGSLFLPQEGEYSFATLKDEKSLLDFFKRIFPDVVDAMPNLVGEFFTHPTGNLSTVQCAPWYYRDHCLLIGDAAHGIVPFFGQGMNSAFEDCRIFNEFLEKYEDNWEKVLPEFYAARKRSTDAVAAMSMDNYQEIQHNIRDEKFNLKKQVEHELMRRYPDRYVSKHVMVMFSNIPYETAYAYGEVQADFLNDLCKDAHTIDEIDWKMVDKEIAKYDKKLTDLKLK</sequence>
<dbReference type="Proteomes" id="UP000288012">
    <property type="component" value="Unassembled WGS sequence"/>
</dbReference>
<evidence type="ECO:0000259" key="9">
    <source>
        <dbReference type="Pfam" id="PF01494"/>
    </source>
</evidence>
<evidence type="ECO:0000313" key="10">
    <source>
        <dbReference type="EMBL" id="RUQ80998.1"/>
    </source>
</evidence>
<dbReference type="GO" id="GO:0019363">
    <property type="term" value="P:pyridine nucleotide biosynthetic process"/>
    <property type="evidence" value="ECO:0007669"/>
    <property type="project" value="UniProtKB-KW"/>
</dbReference>
<keyword evidence="2" id="KW-0285">Flavoprotein</keyword>
<dbReference type="Pfam" id="PF01494">
    <property type="entry name" value="FAD_binding_3"/>
    <property type="match status" value="2"/>
</dbReference>